<feature type="region of interest" description="Disordered" evidence="2">
    <location>
        <begin position="1"/>
        <end position="74"/>
    </location>
</feature>
<evidence type="ECO:0000259" key="3">
    <source>
        <dbReference type="PROSITE" id="PS50042"/>
    </source>
</evidence>
<dbReference type="PROSITE" id="PS50042">
    <property type="entry name" value="CNMP_BINDING_3"/>
    <property type="match status" value="1"/>
</dbReference>
<organism evidence="4 5">
    <name type="scientific">Paraburkholderia nemoris</name>
    <dbReference type="NCBI Taxonomy" id="2793076"/>
    <lineage>
        <taxon>Bacteria</taxon>
        <taxon>Pseudomonadati</taxon>
        <taxon>Pseudomonadota</taxon>
        <taxon>Betaproteobacteria</taxon>
        <taxon>Burkholderiales</taxon>
        <taxon>Burkholderiaceae</taxon>
        <taxon>Paraburkholderia</taxon>
    </lineage>
</organism>
<protein>
    <recommendedName>
        <fullName evidence="3">Cyclic nucleotide-binding domain-containing protein</fullName>
    </recommendedName>
</protein>
<sequence length="748" mass="82535">MVQPIRSPQRPHDVPEHEAATTGATGATTGAQRERRLRAGANPLIASLPAHPSAAEGASSSSSIEVTPVAQQRSEPANRAIALGARQRDIDAILAFADEIREIETQLLALKAPAQSDAPDAPDAPPISQAEVQQAIARLEARKDIAQRSVDTLGKQCERARAVVEKLNASLEEKSSRLEQLHEARTADAPVASIAARPPQAGTSRAELRVAHEQRIAALGQQVHLLKSSRSNAAREVQAVASRDTLRALGDVGTFEMIDHVSPELADKVTEWLHGLQPVQGRLSRRPQDPERQFQESFDTALDHIVQSGAAEPQVKPEDALQAFMALVLHPRLKPLYPVVERLLVEDFARSLRVSTVARRQGKTMDHMNGFRRWLGVTPAQIATREVLRVFRNAQHNLQAAVQRQSSGVTFGEVRLIGPNIARAAGQVETVTTALTANRAAFQAMIEAVEKQFAKLIDIDDIEALGQHVAPKLDAYYKDRIAEVNAERTRLTREGMPKAKTGESLSAGTGASHGDIDQLEIRIGRLQGEILQYAEQHKKEFEHYAKLSARHMTVSDEVEDIGQQLSAHRQTLKDLRDGSKNQMRQRTARGSQSEPIENRLRELWDKVTREPALLQVISRGALERVVKVHVGQTPEQMRTRMSKVMRTGTFVSRAGVLRVIAEVARHEIEQPQSALVAQDRDAFERIAQGYPRGRIDALCHHGRTIGHGVRNSARGVEESRTGTSQYALEWIRGQGARISHLHPWISPY</sequence>
<dbReference type="InterPro" id="IPR000595">
    <property type="entry name" value="cNMP-bd_dom"/>
</dbReference>
<comment type="caution">
    <text evidence="4">The sequence shown here is derived from an EMBL/GenBank/DDBJ whole genome shotgun (WGS) entry which is preliminary data.</text>
</comment>
<reference evidence="4 5" key="1">
    <citation type="submission" date="2021-02" db="EMBL/GenBank/DDBJ databases">
        <authorList>
            <person name="Vanwijnsberghe S."/>
        </authorList>
    </citation>
    <scope>NUCLEOTIDE SEQUENCE [LARGE SCALE GENOMIC DNA]</scope>
    <source>
        <strain evidence="4 5">R-69776</strain>
    </source>
</reference>
<gene>
    <name evidence="4" type="ORF">R69776_06447</name>
</gene>
<keyword evidence="1" id="KW-0175">Coiled coil</keyword>
<evidence type="ECO:0000256" key="1">
    <source>
        <dbReference type="SAM" id="Coils"/>
    </source>
</evidence>
<name>A0ABM8SR86_9BURK</name>
<dbReference type="EMBL" id="CAJNBH010000024">
    <property type="protein sequence ID" value="CAE6827507.1"/>
    <property type="molecule type" value="Genomic_DNA"/>
</dbReference>
<feature type="domain" description="Cyclic nucleotide-binding" evidence="3">
    <location>
        <begin position="388"/>
        <end position="446"/>
    </location>
</feature>
<feature type="compositionally biased region" description="Low complexity" evidence="2">
    <location>
        <begin position="53"/>
        <end position="63"/>
    </location>
</feature>
<evidence type="ECO:0000313" key="5">
    <source>
        <dbReference type="Proteomes" id="UP000673821"/>
    </source>
</evidence>
<feature type="compositionally biased region" description="Basic and acidic residues" evidence="2">
    <location>
        <begin position="10"/>
        <end position="19"/>
    </location>
</feature>
<keyword evidence="5" id="KW-1185">Reference proteome</keyword>
<evidence type="ECO:0000313" key="4">
    <source>
        <dbReference type="EMBL" id="CAE6827507.1"/>
    </source>
</evidence>
<feature type="coiled-coil region" evidence="1">
    <location>
        <begin position="129"/>
        <end position="184"/>
    </location>
</feature>
<evidence type="ECO:0000256" key="2">
    <source>
        <dbReference type="SAM" id="MobiDB-lite"/>
    </source>
</evidence>
<feature type="compositionally biased region" description="Low complexity" evidence="2">
    <location>
        <begin position="20"/>
        <end position="31"/>
    </location>
</feature>
<feature type="compositionally biased region" description="Polar residues" evidence="2">
    <location>
        <begin position="580"/>
        <end position="594"/>
    </location>
</feature>
<proteinExistence type="predicted"/>
<feature type="region of interest" description="Disordered" evidence="2">
    <location>
        <begin position="571"/>
        <end position="594"/>
    </location>
</feature>
<dbReference type="RefSeq" id="WP_128576458.1">
    <property type="nucleotide sequence ID" value="NZ_CAJNBH010000024.1"/>
</dbReference>
<accession>A0ABM8SR86</accession>
<dbReference type="Proteomes" id="UP000673821">
    <property type="component" value="Unassembled WGS sequence"/>
</dbReference>